<evidence type="ECO:0000256" key="6">
    <source>
        <dbReference type="ARBA" id="ARBA00022853"/>
    </source>
</evidence>
<dbReference type="SMART" id="SM00573">
    <property type="entry name" value="HSA"/>
    <property type="match status" value="1"/>
</dbReference>
<feature type="coiled-coil region" evidence="13">
    <location>
        <begin position="221"/>
        <end position="248"/>
    </location>
</feature>
<feature type="region of interest" description="Disordered" evidence="14">
    <location>
        <begin position="1123"/>
        <end position="1201"/>
    </location>
</feature>
<dbReference type="FunFam" id="3.40.50.300:FF:003020">
    <property type="entry name" value="SNF2-related domain-containing protein"/>
    <property type="match status" value="1"/>
</dbReference>
<keyword evidence="3" id="KW-0378">Hydrolase</keyword>
<protein>
    <submittedName>
        <fullName evidence="21">Uncharacterized protein</fullName>
    </submittedName>
</protein>
<dbReference type="PROSITE" id="PS51204">
    <property type="entry name" value="HSA"/>
    <property type="match status" value="1"/>
</dbReference>
<dbReference type="InterPro" id="IPR000330">
    <property type="entry name" value="SNF2_N"/>
</dbReference>
<keyword evidence="2" id="KW-0547">Nucleotide-binding</keyword>
<evidence type="ECO:0000259" key="15">
    <source>
        <dbReference type="PROSITE" id="PS50014"/>
    </source>
</evidence>
<evidence type="ECO:0000256" key="3">
    <source>
        <dbReference type="ARBA" id="ARBA00022801"/>
    </source>
</evidence>
<keyword evidence="13" id="KW-0175">Coiled coil</keyword>
<evidence type="ECO:0000256" key="7">
    <source>
        <dbReference type="ARBA" id="ARBA00023015"/>
    </source>
</evidence>
<dbReference type="SMART" id="SM00494">
    <property type="entry name" value="ChtBD2"/>
    <property type="match status" value="5"/>
</dbReference>
<evidence type="ECO:0000313" key="22">
    <source>
        <dbReference type="Proteomes" id="UP000676336"/>
    </source>
</evidence>
<feature type="region of interest" description="Disordered" evidence="14">
    <location>
        <begin position="1664"/>
        <end position="1687"/>
    </location>
</feature>
<dbReference type="Pfam" id="PF08880">
    <property type="entry name" value="QLQ"/>
    <property type="match status" value="1"/>
</dbReference>
<dbReference type="SUPFAM" id="SSF52540">
    <property type="entry name" value="P-loop containing nucleoside triphosphate hydrolases"/>
    <property type="match status" value="2"/>
</dbReference>
<reference evidence="21" key="1">
    <citation type="submission" date="2021-02" db="EMBL/GenBank/DDBJ databases">
        <authorList>
            <person name="Nowell W R."/>
        </authorList>
    </citation>
    <scope>NUCLEOTIDE SEQUENCE</scope>
</reference>
<dbReference type="InterPro" id="IPR029295">
    <property type="entry name" value="SnAC"/>
</dbReference>
<dbReference type="PANTHER" id="PTHR10799">
    <property type="entry name" value="SNF2/RAD54 HELICASE FAMILY"/>
    <property type="match status" value="1"/>
</dbReference>
<name>A0A8S2KLQ9_9BILA</name>
<dbReference type="SMART" id="SM00951">
    <property type="entry name" value="QLQ"/>
    <property type="match status" value="1"/>
</dbReference>
<dbReference type="GO" id="GO:0006355">
    <property type="term" value="P:regulation of DNA-templated transcription"/>
    <property type="evidence" value="ECO:0007669"/>
    <property type="project" value="InterPro"/>
</dbReference>
<dbReference type="SMART" id="SM00297">
    <property type="entry name" value="BROMO"/>
    <property type="match status" value="1"/>
</dbReference>
<evidence type="ECO:0000256" key="4">
    <source>
        <dbReference type="ARBA" id="ARBA00022806"/>
    </source>
</evidence>
<dbReference type="GO" id="GO:0016787">
    <property type="term" value="F:hydrolase activity"/>
    <property type="evidence" value="ECO:0007669"/>
    <property type="project" value="UniProtKB-KW"/>
</dbReference>
<evidence type="ECO:0000256" key="5">
    <source>
        <dbReference type="ARBA" id="ARBA00022840"/>
    </source>
</evidence>
<dbReference type="GO" id="GO:0004386">
    <property type="term" value="F:helicase activity"/>
    <property type="evidence" value="ECO:0007669"/>
    <property type="project" value="UniProtKB-KW"/>
</dbReference>
<feature type="coiled-coil region" evidence="13">
    <location>
        <begin position="168"/>
        <end position="197"/>
    </location>
</feature>
<feature type="domain" description="Chitin-binding type-2" evidence="16">
    <location>
        <begin position="1566"/>
        <end position="1620"/>
    </location>
</feature>
<proteinExistence type="predicted"/>
<dbReference type="InterPro" id="IPR006576">
    <property type="entry name" value="BRK_domain"/>
</dbReference>
<dbReference type="Pfam" id="PF00439">
    <property type="entry name" value="Bromodomain"/>
    <property type="match status" value="1"/>
</dbReference>
<dbReference type="CDD" id="cd18793">
    <property type="entry name" value="SF2_C_SNF"/>
    <property type="match status" value="1"/>
</dbReference>
<feature type="domain" description="Helicase C-terminal" evidence="18">
    <location>
        <begin position="713"/>
        <end position="900"/>
    </location>
</feature>
<dbReference type="GO" id="GO:0006325">
    <property type="term" value="P:chromatin organization"/>
    <property type="evidence" value="ECO:0007669"/>
    <property type="project" value="UniProtKB-KW"/>
</dbReference>
<evidence type="ECO:0000256" key="8">
    <source>
        <dbReference type="ARBA" id="ARBA00023117"/>
    </source>
</evidence>
<dbReference type="SMART" id="SM00490">
    <property type="entry name" value="HELICc"/>
    <property type="match status" value="1"/>
</dbReference>
<dbReference type="InterPro" id="IPR002557">
    <property type="entry name" value="Chitin-bd_dom"/>
</dbReference>
<evidence type="ECO:0000259" key="18">
    <source>
        <dbReference type="PROSITE" id="PS51194"/>
    </source>
</evidence>
<dbReference type="CDD" id="cd17996">
    <property type="entry name" value="DEXHc_SMARCA2_SMARCA4"/>
    <property type="match status" value="1"/>
</dbReference>
<dbReference type="PROSITE" id="PS51666">
    <property type="entry name" value="QLQ"/>
    <property type="match status" value="1"/>
</dbReference>
<dbReference type="InterPro" id="IPR037259">
    <property type="entry name" value="BRK_sf"/>
</dbReference>
<dbReference type="InterPro" id="IPR014978">
    <property type="entry name" value="Gln-Leu-Gln_QLQ"/>
</dbReference>
<evidence type="ECO:0000256" key="12">
    <source>
        <dbReference type="PROSITE-ProRule" id="PRU00035"/>
    </source>
</evidence>
<keyword evidence="5" id="KW-0067">ATP-binding</keyword>
<dbReference type="PROSITE" id="PS51192">
    <property type="entry name" value="HELICASE_ATP_BIND_1"/>
    <property type="match status" value="1"/>
</dbReference>
<feature type="domain" description="Chitin-binding type-2" evidence="16">
    <location>
        <begin position="1265"/>
        <end position="1319"/>
    </location>
</feature>
<dbReference type="GO" id="GO:0048513">
    <property type="term" value="P:animal organ development"/>
    <property type="evidence" value="ECO:0007669"/>
    <property type="project" value="UniProtKB-ARBA"/>
</dbReference>
<feature type="compositionally biased region" description="Basic and acidic residues" evidence="14">
    <location>
        <begin position="112"/>
        <end position="126"/>
    </location>
</feature>
<evidence type="ECO:0000259" key="17">
    <source>
        <dbReference type="PROSITE" id="PS51192"/>
    </source>
</evidence>
<evidence type="ECO:0000256" key="9">
    <source>
        <dbReference type="ARBA" id="ARBA00023159"/>
    </source>
</evidence>
<dbReference type="SUPFAM" id="SSF160481">
    <property type="entry name" value="BRK domain-like"/>
    <property type="match status" value="1"/>
</dbReference>
<evidence type="ECO:0000256" key="13">
    <source>
        <dbReference type="SAM" id="Coils"/>
    </source>
</evidence>
<sequence length="1687" mass="193016">MMMNQTAPPSQQQTMYMSNSNVTENQMMNASSNITMNSTQSNLFNHQISAYKYLVRNQNVPDQHLMAIKRSQQQPAQPQQQQFYPPNAVISKQSSSSTVDARYTPSINTTRATEKLEKQQKAEIDRKRRQKHQEYLTAVLTVAREFKEFHKAVQLKTNKLARSILSWHQNTEREQKKEQEKRERERMRRLMNEDEDGYRKLIDEKKDKRLAYLLSQTDAYIISLVNLVKEHQNDLKKKKSEKRQYFIENNNPQIKDEGGYLRARVKNTVTGEVKYGSDAPLSAELDSWLEKNPEWLPVSGDGSDVEEEDIQPLTEPISSIPAPTPDEQEKGVVEDENIVKEVLTKAKQATEDDEYHTSSLDSYYAVAHRVRERVVKQSGLLVGGSLKQYQIQGLEWLVSLYNNNLNGILADEMGLGKTIQTIALITYLMEVKKVNGPYLIIVPLSTLANWVNEFSKWSPAVSIIIFKGNPQVRKSLGQTLRSGKFNVLLTTYEYIIKDKALLAKIKWRYMIIDEGHRMKNHHCKLTQILNTHYIAPHRLLLTGTPLQNKLPELWALLNFLLPSIFKSCTTFEQWFNAPFATTCEKVELNPEETLLIIRRLHKVLRPFLLRRLKKEVESQLPDKIEYVIKCDMSALQRVMYNQMQSSGMLLTEDKNGKPSNPKALMNTIMQLRKICNHPFMFNEIEEKISQHFNYTNGVCLGADLYRASGKFEVLDRILPKLKVSNHRVLLFCQMTSLMTIMEDYFAYKNFTYLRLDGQTKSEERGDLLAKFSEANSDIFIFLLSTRAGGLGLNLQKADTVVIFDSDWNPHQDLQAQDRAHRIGQVNEVRVLRLMTVNSVEEKILAAARYKLNVDEKVIQAGMFNNKSTGNERKQFLQQILLQETEEDNEEEDEVPDDEIINQMIARSEDEYNLFNRMDRERRHAEARVTNRKARLFEISELPAWITKDPKELENALLDQETLDLFGRGSRQRKEVDYSDSLTEKEWIKAIEDGTLNSTEDKKRRRRRRFNVDLDDDEEGQLDDTDIRQVDNDFESMDAKSSKRSGKQLPEYYDMIKNPVDFNKIKKKLNDNRYRSIDELETDVMLLCKNAQEFNIESSNVIYEDSIILQSVFTNARERLEKGEIPISSNSEEESDDDEPLKKRVKKDGSTKKKSHNQARTPGSVSSNSNSRRKTRVMSDDEDITMDETNQSSFGCLDDADDDEETRGSVSVIFHIINGLFGLSLNETSSTSASPSLQNSTVVVKKLAKYTLQEKTSSIQYLSEAGSRCAEDGFYPDKDDCRKFHVCYSGTQSVRWCKEGMLWDEIKIGCGMQNVTVCSGGRKTWTHDEDTTTTTIASKTLKGNYTCRSGANGLFADPSSCSIYHWCVLGVLHSTHYCNPGLHFSASASGCVWPKDAECEGQIAPPYSSIECALGNSGYYPDPYDCSVFHYCDGVRVLSESLLCSAGRVWSSRLENCAWPHEVPECINSCPANYSSQMRFADPAVCSQYIQCVDGHLEPRMCPQNFLFDRITKTCKPYDQAECHGSKPDVFLTTTTTTTINPYPSQDSYDYNPMVSEDVIKKQRIFQFSCIVDGYYGDVYDCRIYHVCVDGRDHRSLCAPGLAWESLLRLCMPIHLVNCQSSKSIEGSPVPTLQKGLYALAACSIIGTAAYLGYKAAEPENKNILQNRNPELNERIKERPADNRNVNK</sequence>
<evidence type="ECO:0000313" key="21">
    <source>
        <dbReference type="EMBL" id="CAF3860850.1"/>
    </source>
</evidence>
<evidence type="ECO:0000259" key="16">
    <source>
        <dbReference type="PROSITE" id="PS50940"/>
    </source>
</evidence>
<dbReference type="SMART" id="SM01314">
    <property type="entry name" value="SnAC"/>
    <property type="match status" value="1"/>
</dbReference>
<keyword evidence="9" id="KW-0010">Activator</keyword>
<gene>
    <name evidence="21" type="ORF">SMN809_LOCUS4536</name>
</gene>
<evidence type="ECO:0000256" key="14">
    <source>
        <dbReference type="SAM" id="MobiDB-lite"/>
    </source>
</evidence>
<dbReference type="PROSITE" id="PS50014">
    <property type="entry name" value="BROMODOMAIN_2"/>
    <property type="match status" value="1"/>
</dbReference>
<dbReference type="Pfam" id="PF01607">
    <property type="entry name" value="CBM_14"/>
    <property type="match status" value="5"/>
</dbReference>
<keyword evidence="8 12" id="KW-0103">Bromodomain</keyword>
<dbReference type="InterPro" id="IPR014001">
    <property type="entry name" value="Helicase_ATP-bd"/>
</dbReference>
<dbReference type="PRINTS" id="PR00503">
    <property type="entry name" value="BROMODOMAIN"/>
</dbReference>
<dbReference type="FunFam" id="3.40.50.10810:FF:000008">
    <property type="entry name" value="Chromatin structure-remodeling complex subunit snf21"/>
    <property type="match status" value="1"/>
</dbReference>
<dbReference type="GO" id="GO:0042393">
    <property type="term" value="F:histone binding"/>
    <property type="evidence" value="ECO:0007669"/>
    <property type="project" value="InterPro"/>
</dbReference>
<dbReference type="InterPro" id="IPR036427">
    <property type="entry name" value="Bromodomain-like_sf"/>
</dbReference>
<accession>A0A8S2KLQ9</accession>
<feature type="region of interest" description="Disordered" evidence="14">
    <location>
        <begin position="109"/>
        <end position="128"/>
    </location>
</feature>
<comment type="subcellular location">
    <subcellularLocation>
        <location evidence="1">Nucleus</location>
    </subcellularLocation>
</comment>
<feature type="domain" description="HSA" evidence="19">
    <location>
        <begin position="120"/>
        <end position="192"/>
    </location>
</feature>
<dbReference type="Gene3D" id="3.40.5.120">
    <property type="match status" value="1"/>
</dbReference>
<dbReference type="FunFam" id="1.20.5.170:FF:000008">
    <property type="entry name" value="probable global transcription activator SNF2L2 isoform X1"/>
    <property type="match status" value="1"/>
</dbReference>
<feature type="domain" description="Chitin-binding type-2" evidence="16">
    <location>
        <begin position="1343"/>
        <end position="1400"/>
    </location>
</feature>
<dbReference type="Gene3D" id="1.20.920.10">
    <property type="entry name" value="Bromodomain-like"/>
    <property type="match status" value="1"/>
</dbReference>
<dbReference type="Pfam" id="PF00176">
    <property type="entry name" value="SNF2-rel_dom"/>
    <property type="match status" value="1"/>
</dbReference>
<dbReference type="Pfam" id="PF07533">
    <property type="entry name" value="BRK"/>
    <property type="match status" value="1"/>
</dbReference>
<organism evidence="21 22">
    <name type="scientific">Rotaria magnacalcarata</name>
    <dbReference type="NCBI Taxonomy" id="392030"/>
    <lineage>
        <taxon>Eukaryota</taxon>
        <taxon>Metazoa</taxon>
        <taxon>Spiralia</taxon>
        <taxon>Gnathifera</taxon>
        <taxon>Rotifera</taxon>
        <taxon>Eurotatoria</taxon>
        <taxon>Bdelloidea</taxon>
        <taxon>Philodinida</taxon>
        <taxon>Philodinidae</taxon>
        <taxon>Rotaria</taxon>
    </lineage>
</organism>
<dbReference type="Pfam" id="PF00271">
    <property type="entry name" value="Helicase_C"/>
    <property type="match status" value="1"/>
</dbReference>
<evidence type="ECO:0000256" key="10">
    <source>
        <dbReference type="ARBA" id="ARBA00023163"/>
    </source>
</evidence>
<dbReference type="PROSITE" id="PS51194">
    <property type="entry name" value="HELICASE_CTER"/>
    <property type="match status" value="1"/>
</dbReference>
<dbReference type="SUPFAM" id="SSF57625">
    <property type="entry name" value="Invertebrate chitin-binding proteins"/>
    <property type="match status" value="5"/>
</dbReference>
<keyword evidence="11" id="KW-0539">Nucleus</keyword>
<dbReference type="Pfam" id="PF14619">
    <property type="entry name" value="SnAC"/>
    <property type="match status" value="1"/>
</dbReference>
<keyword evidence="4" id="KW-0347">Helicase</keyword>
<dbReference type="Proteomes" id="UP000676336">
    <property type="component" value="Unassembled WGS sequence"/>
</dbReference>
<dbReference type="GO" id="GO:0005524">
    <property type="term" value="F:ATP binding"/>
    <property type="evidence" value="ECO:0007669"/>
    <property type="project" value="UniProtKB-KW"/>
</dbReference>
<comment type="caution">
    <text evidence="21">The sequence shown here is derived from an EMBL/GenBank/DDBJ whole genome shotgun (WGS) entry which is preliminary data.</text>
</comment>
<dbReference type="SUPFAM" id="SSF47370">
    <property type="entry name" value="Bromodomain"/>
    <property type="match status" value="1"/>
</dbReference>
<keyword evidence="7" id="KW-0805">Transcription regulation</keyword>
<dbReference type="Gene3D" id="3.40.50.300">
    <property type="entry name" value="P-loop containing nucleotide triphosphate hydrolases"/>
    <property type="match status" value="1"/>
</dbReference>
<dbReference type="Gene3D" id="3.40.50.10810">
    <property type="entry name" value="Tandem AAA-ATPase domain"/>
    <property type="match status" value="1"/>
</dbReference>
<feature type="domain" description="QLQ" evidence="20">
    <location>
        <begin position="35"/>
        <end position="70"/>
    </location>
</feature>
<dbReference type="GO" id="GO:0005634">
    <property type="term" value="C:nucleus"/>
    <property type="evidence" value="ECO:0007669"/>
    <property type="project" value="UniProtKB-SubCell"/>
</dbReference>
<dbReference type="InterPro" id="IPR001650">
    <property type="entry name" value="Helicase_C-like"/>
</dbReference>
<keyword evidence="6" id="KW-0156">Chromatin regulator</keyword>
<dbReference type="GO" id="GO:0048731">
    <property type="term" value="P:system development"/>
    <property type="evidence" value="ECO:0007669"/>
    <property type="project" value="UniProtKB-ARBA"/>
</dbReference>
<keyword evidence="10" id="KW-0804">Transcription</keyword>
<dbReference type="Gene3D" id="1.20.5.170">
    <property type="match status" value="1"/>
</dbReference>
<evidence type="ECO:0000259" key="20">
    <source>
        <dbReference type="PROSITE" id="PS51666"/>
    </source>
</evidence>
<dbReference type="EMBL" id="CAJOBI010001057">
    <property type="protein sequence ID" value="CAF3860850.1"/>
    <property type="molecule type" value="Genomic_DNA"/>
</dbReference>
<evidence type="ECO:0000256" key="11">
    <source>
        <dbReference type="ARBA" id="ARBA00023242"/>
    </source>
</evidence>
<feature type="domain" description="Chitin-binding type-2" evidence="16">
    <location>
        <begin position="1466"/>
        <end position="1524"/>
    </location>
</feature>
<feature type="domain" description="Bromo" evidence="15">
    <location>
        <begin position="1025"/>
        <end position="1101"/>
    </location>
</feature>
<dbReference type="GO" id="GO:0005576">
    <property type="term" value="C:extracellular region"/>
    <property type="evidence" value="ECO:0007669"/>
    <property type="project" value="InterPro"/>
</dbReference>
<feature type="compositionally biased region" description="Polar residues" evidence="14">
    <location>
        <begin position="1157"/>
        <end position="1169"/>
    </location>
</feature>
<dbReference type="InterPro" id="IPR001487">
    <property type="entry name" value="Bromodomain"/>
</dbReference>
<evidence type="ECO:0000256" key="2">
    <source>
        <dbReference type="ARBA" id="ARBA00022741"/>
    </source>
</evidence>
<evidence type="ECO:0000259" key="19">
    <source>
        <dbReference type="PROSITE" id="PS51204"/>
    </source>
</evidence>
<dbReference type="InterPro" id="IPR036508">
    <property type="entry name" value="Chitin-bd_dom_sf"/>
</dbReference>
<feature type="domain" description="Helicase ATP-binding" evidence="17">
    <location>
        <begin position="398"/>
        <end position="563"/>
    </location>
</feature>
<dbReference type="InterPro" id="IPR027417">
    <property type="entry name" value="P-loop_NTPase"/>
</dbReference>
<dbReference type="SMART" id="SM00487">
    <property type="entry name" value="DEXDc"/>
    <property type="match status" value="1"/>
</dbReference>
<dbReference type="InterPro" id="IPR049730">
    <property type="entry name" value="SNF2/RAD54-like_C"/>
</dbReference>
<feature type="compositionally biased region" description="Basic and acidic residues" evidence="14">
    <location>
        <begin position="1670"/>
        <end position="1681"/>
    </location>
</feature>
<dbReference type="GO" id="GO:0008061">
    <property type="term" value="F:chitin binding"/>
    <property type="evidence" value="ECO:0007669"/>
    <property type="project" value="InterPro"/>
</dbReference>
<dbReference type="PROSITE" id="PS50940">
    <property type="entry name" value="CHIT_BIND_II"/>
    <property type="match status" value="5"/>
</dbReference>
<dbReference type="InterPro" id="IPR014012">
    <property type="entry name" value="HSA_dom"/>
</dbReference>
<dbReference type="Pfam" id="PF07529">
    <property type="entry name" value="HSA"/>
    <property type="match status" value="1"/>
</dbReference>
<dbReference type="Gene3D" id="2.170.140.10">
    <property type="entry name" value="Chitin binding domain"/>
    <property type="match status" value="5"/>
</dbReference>
<evidence type="ECO:0000256" key="1">
    <source>
        <dbReference type="ARBA" id="ARBA00004123"/>
    </source>
</evidence>
<dbReference type="InterPro" id="IPR038718">
    <property type="entry name" value="SNF2-like_sf"/>
</dbReference>
<feature type="domain" description="Chitin-binding type-2" evidence="16">
    <location>
        <begin position="1408"/>
        <end position="1465"/>
    </location>
</feature>